<reference evidence="3 4" key="1">
    <citation type="journal article" date="2024" name="Commun. Biol.">
        <title>Comparative genomic analysis of thermophilic fungi reveals convergent evolutionary adaptations and gene losses.</title>
        <authorList>
            <person name="Steindorff A.S."/>
            <person name="Aguilar-Pontes M.V."/>
            <person name="Robinson A.J."/>
            <person name="Andreopoulos B."/>
            <person name="LaButti K."/>
            <person name="Kuo A."/>
            <person name="Mondo S."/>
            <person name="Riley R."/>
            <person name="Otillar R."/>
            <person name="Haridas S."/>
            <person name="Lipzen A."/>
            <person name="Grimwood J."/>
            <person name="Schmutz J."/>
            <person name="Clum A."/>
            <person name="Reid I.D."/>
            <person name="Moisan M.C."/>
            <person name="Butler G."/>
            <person name="Nguyen T.T.M."/>
            <person name="Dewar K."/>
            <person name="Conant G."/>
            <person name="Drula E."/>
            <person name="Henrissat B."/>
            <person name="Hansel C."/>
            <person name="Singer S."/>
            <person name="Hutchinson M.I."/>
            <person name="de Vries R.P."/>
            <person name="Natvig D.O."/>
            <person name="Powell A.J."/>
            <person name="Tsang A."/>
            <person name="Grigoriev I.V."/>
        </authorList>
    </citation>
    <scope>NUCLEOTIDE SEQUENCE [LARGE SCALE GENOMIC DNA]</scope>
    <source>
        <strain evidence="3 4">CBS 494.80</strain>
    </source>
</reference>
<gene>
    <name evidence="3" type="ORF">VTL71DRAFT_6467</name>
</gene>
<feature type="compositionally biased region" description="Acidic residues" evidence="1">
    <location>
        <begin position="325"/>
        <end position="338"/>
    </location>
</feature>
<dbReference type="EMBL" id="JAZHXI010000017">
    <property type="protein sequence ID" value="KAL2062201.1"/>
    <property type="molecule type" value="Genomic_DNA"/>
</dbReference>
<feature type="compositionally biased region" description="Basic and acidic residues" evidence="1">
    <location>
        <begin position="538"/>
        <end position="556"/>
    </location>
</feature>
<feature type="compositionally biased region" description="Low complexity" evidence="1">
    <location>
        <begin position="355"/>
        <end position="371"/>
    </location>
</feature>
<organism evidence="3 4">
    <name type="scientific">Oculimacula yallundae</name>
    <dbReference type="NCBI Taxonomy" id="86028"/>
    <lineage>
        <taxon>Eukaryota</taxon>
        <taxon>Fungi</taxon>
        <taxon>Dikarya</taxon>
        <taxon>Ascomycota</taxon>
        <taxon>Pezizomycotina</taxon>
        <taxon>Leotiomycetes</taxon>
        <taxon>Helotiales</taxon>
        <taxon>Ploettnerulaceae</taxon>
        <taxon>Oculimacula</taxon>
    </lineage>
</organism>
<feature type="compositionally biased region" description="Basic residues" evidence="1">
    <location>
        <begin position="207"/>
        <end position="231"/>
    </location>
</feature>
<feature type="region of interest" description="Disordered" evidence="1">
    <location>
        <begin position="421"/>
        <end position="444"/>
    </location>
</feature>
<evidence type="ECO:0000259" key="2">
    <source>
        <dbReference type="Pfam" id="PF08550"/>
    </source>
</evidence>
<feature type="compositionally biased region" description="Polar residues" evidence="1">
    <location>
        <begin position="182"/>
        <end position="191"/>
    </location>
</feature>
<feature type="region of interest" description="Disordered" evidence="1">
    <location>
        <begin position="90"/>
        <end position="338"/>
    </location>
</feature>
<name>A0ABR4BX31_9HELO</name>
<proteinExistence type="predicted"/>
<evidence type="ECO:0000313" key="4">
    <source>
        <dbReference type="Proteomes" id="UP001595075"/>
    </source>
</evidence>
<feature type="compositionally biased region" description="Polar residues" evidence="1">
    <location>
        <begin position="258"/>
        <end position="276"/>
    </location>
</feature>
<feature type="region of interest" description="Disordered" evidence="1">
    <location>
        <begin position="511"/>
        <end position="530"/>
    </location>
</feature>
<feature type="region of interest" description="Disordered" evidence="1">
    <location>
        <begin position="475"/>
        <end position="503"/>
    </location>
</feature>
<feature type="region of interest" description="Disordered" evidence="1">
    <location>
        <begin position="354"/>
        <end position="400"/>
    </location>
</feature>
<dbReference type="InterPro" id="IPR013860">
    <property type="entry name" value="AreA_GATA"/>
</dbReference>
<feature type="compositionally biased region" description="Basic and acidic residues" evidence="1">
    <location>
        <begin position="492"/>
        <end position="502"/>
    </location>
</feature>
<feature type="compositionally biased region" description="Low complexity" evidence="1">
    <location>
        <begin position="476"/>
        <end position="491"/>
    </location>
</feature>
<protein>
    <recommendedName>
        <fullName evidence="2">Nitrogen regulatory protein areA GATA-like domain-containing protein</fullName>
    </recommendedName>
</protein>
<dbReference type="Proteomes" id="UP001595075">
    <property type="component" value="Unassembled WGS sequence"/>
</dbReference>
<dbReference type="Pfam" id="PF08550">
    <property type="entry name" value="GATA_AreA"/>
    <property type="match status" value="1"/>
</dbReference>
<sequence length="556" mass="59991">MALILPKGIVVNSDQVNESIERIASEPLDQAQIAEFWKVYTTTKRRLLDPTAERLENYWWRIWYSDRKYLNGATIARLFDDISNGPTVVPLRGPPNRIEGPPTLPNKTLQHGPAAASTTALQQSGRSTNSGTTTTTSSSVSRPPAPMPHPILKKTRGPSTGGPRPTARFISPHESEHEGDDTSSVSPNSHVVVQPPSPDPRESGKRTTPRKKTGFSASTKKKRPVIVKRHSSQTSQSSEAAQAEVPSSLDGPPARTVSRFQENFSPSPERSASSQMAKKRVPDAKRSSRKSPGGKGRATSSKTSEVVALNGDIGFSQLRRVENLQDQEEGADPDPEVLEELEVQETILAEAKLRAASSTSSKTSEATVVASNGDPGPSSKSGRVKTHQREEEGEELTQEELEEMEVQRIMLAEANARLQRNGAPSHLKMARSKSPGSSATSAGVDAMRLVQHDSKGTPSLAPTLTDATGQLELGEVSTSVSRSPSSFVASSKEIKGKGKAAADTEAVDMFSKRPVTPANPAPVADTLSRSKSQLTLLLKKDKEKSSRNEKEVKRKK</sequence>
<keyword evidence="4" id="KW-1185">Reference proteome</keyword>
<evidence type="ECO:0000313" key="3">
    <source>
        <dbReference type="EMBL" id="KAL2062201.1"/>
    </source>
</evidence>
<feature type="compositionally biased region" description="Acidic residues" evidence="1">
    <location>
        <begin position="391"/>
        <end position="400"/>
    </location>
</feature>
<comment type="caution">
    <text evidence="3">The sequence shown here is derived from an EMBL/GenBank/DDBJ whole genome shotgun (WGS) entry which is preliminary data.</text>
</comment>
<feature type="region of interest" description="Disordered" evidence="1">
    <location>
        <begin position="535"/>
        <end position="556"/>
    </location>
</feature>
<evidence type="ECO:0000256" key="1">
    <source>
        <dbReference type="SAM" id="MobiDB-lite"/>
    </source>
</evidence>
<feature type="domain" description="Nitrogen regulatory protein areA GATA-like" evidence="2">
    <location>
        <begin position="37"/>
        <end position="64"/>
    </location>
</feature>
<accession>A0ABR4BX31</accession>
<feature type="compositionally biased region" description="Low complexity" evidence="1">
    <location>
        <begin position="232"/>
        <end position="248"/>
    </location>
</feature>
<feature type="compositionally biased region" description="Low complexity" evidence="1">
    <location>
        <begin position="124"/>
        <end position="142"/>
    </location>
</feature>